<evidence type="ECO:0000313" key="5">
    <source>
        <dbReference type="Proteomes" id="UP001176940"/>
    </source>
</evidence>
<name>A0ABN9MEA2_9NEOB</name>
<protein>
    <recommendedName>
        <fullName evidence="6">Type III endosome membrane protein TEMP</fullName>
    </recommendedName>
</protein>
<dbReference type="PANTHER" id="PTHR31450">
    <property type="entry name" value="LEUCINE-RICH REPEAT-CONTAINING PROTEIN 19 LRRC19 FAMILY MEMBER"/>
    <property type="match status" value="1"/>
</dbReference>
<evidence type="ECO:0000256" key="1">
    <source>
        <dbReference type="SAM" id="MobiDB-lite"/>
    </source>
</evidence>
<accession>A0ABN9MEA2</accession>
<feature type="transmembrane region" description="Helical" evidence="2">
    <location>
        <begin position="109"/>
        <end position="130"/>
    </location>
</feature>
<reference evidence="4" key="1">
    <citation type="submission" date="2023-07" db="EMBL/GenBank/DDBJ databases">
        <authorList>
            <person name="Stuckert A."/>
        </authorList>
    </citation>
    <scope>NUCLEOTIDE SEQUENCE</scope>
</reference>
<keyword evidence="2" id="KW-0812">Transmembrane</keyword>
<feature type="chain" id="PRO_5047160087" description="Type III endosome membrane protein TEMP" evidence="3">
    <location>
        <begin position="24"/>
        <end position="201"/>
    </location>
</feature>
<dbReference type="Proteomes" id="UP001176940">
    <property type="component" value="Unassembled WGS sequence"/>
</dbReference>
<feature type="signal peptide" evidence="3">
    <location>
        <begin position="1"/>
        <end position="23"/>
    </location>
</feature>
<keyword evidence="2" id="KW-1133">Transmembrane helix</keyword>
<dbReference type="PANTHER" id="PTHR31450:SF3">
    <property type="entry name" value="TYPE III ENDOSOME MEMBRANE PROTEIN TEMP"/>
    <property type="match status" value="1"/>
</dbReference>
<proteinExistence type="predicted"/>
<feature type="region of interest" description="Disordered" evidence="1">
    <location>
        <begin position="157"/>
        <end position="201"/>
    </location>
</feature>
<keyword evidence="5" id="KW-1185">Reference proteome</keyword>
<sequence>MILFALAAAAWHWLLQDIVPVYQIKGISKLAKLCLPKVQCFCDSLTSPPSERQITSILITGRRKCKFPALRVRLVLSANTGAIGCDTGVQYFGSATPSPDSNVPQSRSWPYLVGFVLVAGTLSLLIAAAAKCNLFHRYFRSYRHRPLPENEWITESQNELPGVPLPPQDDEDGFIEDNYIQPGDHRDDLDEEDLQEPHEEL</sequence>
<dbReference type="Pfam" id="PF15176">
    <property type="entry name" value="LRR19-TM"/>
    <property type="match status" value="1"/>
</dbReference>
<evidence type="ECO:0008006" key="6">
    <source>
        <dbReference type="Google" id="ProtNLM"/>
    </source>
</evidence>
<keyword evidence="2" id="KW-0472">Membrane</keyword>
<keyword evidence="3" id="KW-0732">Signal</keyword>
<dbReference type="EMBL" id="CAUEEQ010065249">
    <property type="protein sequence ID" value="CAJ0965109.1"/>
    <property type="molecule type" value="Genomic_DNA"/>
</dbReference>
<gene>
    <name evidence="4" type="ORF">RIMI_LOCUS19955091</name>
</gene>
<organism evidence="4 5">
    <name type="scientific">Ranitomeya imitator</name>
    <name type="common">mimic poison frog</name>
    <dbReference type="NCBI Taxonomy" id="111125"/>
    <lineage>
        <taxon>Eukaryota</taxon>
        <taxon>Metazoa</taxon>
        <taxon>Chordata</taxon>
        <taxon>Craniata</taxon>
        <taxon>Vertebrata</taxon>
        <taxon>Euteleostomi</taxon>
        <taxon>Amphibia</taxon>
        <taxon>Batrachia</taxon>
        <taxon>Anura</taxon>
        <taxon>Neobatrachia</taxon>
        <taxon>Hyloidea</taxon>
        <taxon>Dendrobatidae</taxon>
        <taxon>Dendrobatinae</taxon>
        <taxon>Ranitomeya</taxon>
    </lineage>
</organism>
<comment type="caution">
    <text evidence="4">The sequence shown here is derived from an EMBL/GenBank/DDBJ whole genome shotgun (WGS) entry which is preliminary data.</text>
</comment>
<evidence type="ECO:0000313" key="4">
    <source>
        <dbReference type="EMBL" id="CAJ0965109.1"/>
    </source>
</evidence>
<evidence type="ECO:0000256" key="2">
    <source>
        <dbReference type="SAM" id="Phobius"/>
    </source>
</evidence>
<evidence type="ECO:0000256" key="3">
    <source>
        <dbReference type="SAM" id="SignalP"/>
    </source>
</evidence>